<dbReference type="EMBL" id="CAJNIZ010000001">
    <property type="protein sequence ID" value="CAE7149495.1"/>
    <property type="molecule type" value="Genomic_DNA"/>
</dbReference>
<dbReference type="CDD" id="cd00082">
    <property type="entry name" value="HisKA"/>
    <property type="match status" value="1"/>
</dbReference>
<dbReference type="InterPro" id="IPR001789">
    <property type="entry name" value="Sig_transdc_resp-reg_receiver"/>
</dbReference>
<keyword evidence="6" id="KW-0808">Transferase</keyword>
<evidence type="ECO:0000259" key="20">
    <source>
        <dbReference type="PROSITE" id="PS50110"/>
    </source>
</evidence>
<dbReference type="InterPro" id="IPR008978">
    <property type="entry name" value="HSP20-like_chaperone"/>
</dbReference>
<dbReference type="InterPro" id="IPR036388">
    <property type="entry name" value="WH-like_DNA-bd_sf"/>
</dbReference>
<reference evidence="23" key="1">
    <citation type="submission" date="2021-02" db="EMBL/GenBank/DDBJ databases">
        <authorList>
            <person name="Dougan E. K."/>
            <person name="Rhodes N."/>
            <person name="Thang M."/>
            <person name="Chan C."/>
        </authorList>
    </citation>
    <scope>NUCLEOTIDE SEQUENCE</scope>
</reference>
<feature type="compositionally biased region" description="Polar residues" evidence="16">
    <location>
        <begin position="156"/>
        <end position="174"/>
    </location>
</feature>
<dbReference type="Gene3D" id="3.40.50.2300">
    <property type="match status" value="1"/>
</dbReference>
<comment type="similarity">
    <text evidence="13 15">Belongs to the small heat shock protein (HSP20) family.</text>
</comment>
<dbReference type="InterPro" id="IPR016032">
    <property type="entry name" value="Sig_transdc_resp-reg_C-effctor"/>
</dbReference>
<proteinExistence type="inferred from homology"/>
<dbReference type="PROSITE" id="PS51755">
    <property type="entry name" value="OMPR_PHOB"/>
    <property type="match status" value="1"/>
</dbReference>
<dbReference type="PROSITE" id="PS50109">
    <property type="entry name" value="HIS_KIN"/>
    <property type="match status" value="1"/>
</dbReference>
<evidence type="ECO:0000313" key="23">
    <source>
        <dbReference type="EMBL" id="CAE7149495.1"/>
    </source>
</evidence>
<evidence type="ECO:0000259" key="19">
    <source>
        <dbReference type="PROSITE" id="PS50109"/>
    </source>
</evidence>
<feature type="region of interest" description="Disordered" evidence="16">
    <location>
        <begin position="153"/>
        <end position="178"/>
    </location>
</feature>
<keyword evidence="24" id="KW-1185">Reference proteome</keyword>
<dbReference type="Pfam" id="PF02518">
    <property type="entry name" value="HATPase_c"/>
    <property type="match status" value="1"/>
</dbReference>
<dbReference type="InterPro" id="IPR003661">
    <property type="entry name" value="HisK_dim/P_dom"/>
</dbReference>
<keyword evidence="17" id="KW-0812">Transmembrane</keyword>
<keyword evidence="4" id="KW-1003">Cell membrane</keyword>
<feature type="domain" description="OmpR/PhoB-type" evidence="22">
    <location>
        <begin position="406"/>
        <end position="508"/>
    </location>
</feature>
<keyword evidence="11 14" id="KW-0238">DNA-binding</keyword>
<evidence type="ECO:0000256" key="17">
    <source>
        <dbReference type="SAM" id="Phobius"/>
    </source>
</evidence>
<evidence type="ECO:0000259" key="18">
    <source>
        <dbReference type="PROSITE" id="PS01031"/>
    </source>
</evidence>
<dbReference type="Pfam" id="PF00011">
    <property type="entry name" value="HSP20"/>
    <property type="match status" value="1"/>
</dbReference>
<evidence type="ECO:0000259" key="22">
    <source>
        <dbReference type="PROSITE" id="PS51755"/>
    </source>
</evidence>
<evidence type="ECO:0000256" key="11">
    <source>
        <dbReference type="ARBA" id="ARBA00023125"/>
    </source>
</evidence>
<dbReference type="Pfam" id="PF00672">
    <property type="entry name" value="HAMP"/>
    <property type="match status" value="1"/>
</dbReference>
<dbReference type="AlphaFoldDB" id="A0A812IPS3"/>
<dbReference type="InterPro" id="IPR037913">
    <property type="entry name" value="ACD_IbpA/B"/>
</dbReference>
<dbReference type="SMART" id="SM00448">
    <property type="entry name" value="REC"/>
    <property type="match status" value="1"/>
</dbReference>
<dbReference type="Proteomes" id="UP000649617">
    <property type="component" value="Unassembled WGS sequence"/>
</dbReference>
<dbReference type="Pfam" id="PF00512">
    <property type="entry name" value="HisKA"/>
    <property type="match status" value="1"/>
</dbReference>
<dbReference type="OrthoDB" id="433416at2759"/>
<dbReference type="Gene3D" id="6.10.250.690">
    <property type="match status" value="1"/>
</dbReference>
<feature type="transmembrane region" description="Helical" evidence="17">
    <location>
        <begin position="503"/>
        <end position="524"/>
    </location>
</feature>
<dbReference type="InterPro" id="IPR011006">
    <property type="entry name" value="CheY-like_superfamily"/>
</dbReference>
<dbReference type="CDD" id="cd06470">
    <property type="entry name" value="ACD_IbpA-B_like"/>
    <property type="match status" value="1"/>
</dbReference>
<dbReference type="GO" id="GO:0005886">
    <property type="term" value="C:plasma membrane"/>
    <property type="evidence" value="ECO:0007669"/>
    <property type="project" value="UniProtKB-SubCell"/>
</dbReference>
<dbReference type="SUPFAM" id="SSF46894">
    <property type="entry name" value="C-terminal effector domain of the bipartite response regulators"/>
    <property type="match status" value="1"/>
</dbReference>
<dbReference type="PROSITE" id="PS50110">
    <property type="entry name" value="RESPONSE_REGULATORY"/>
    <property type="match status" value="1"/>
</dbReference>
<dbReference type="SMART" id="SM00862">
    <property type="entry name" value="Trans_reg_C"/>
    <property type="match status" value="1"/>
</dbReference>
<dbReference type="GO" id="GO:0006355">
    <property type="term" value="P:regulation of DNA-templated transcription"/>
    <property type="evidence" value="ECO:0007669"/>
    <property type="project" value="InterPro"/>
</dbReference>
<dbReference type="SUPFAM" id="SSF49764">
    <property type="entry name" value="HSP20-like chaperones"/>
    <property type="match status" value="1"/>
</dbReference>
<dbReference type="Gene3D" id="1.10.10.10">
    <property type="entry name" value="Winged helix-like DNA-binding domain superfamily/Winged helix DNA-binding domain"/>
    <property type="match status" value="1"/>
</dbReference>
<keyword evidence="8" id="KW-0418">Kinase</keyword>
<evidence type="ECO:0000256" key="6">
    <source>
        <dbReference type="ARBA" id="ARBA00022679"/>
    </source>
</evidence>
<gene>
    <name evidence="23" type="primary">ompR</name>
    <name evidence="23" type="ORF">SPIL2461_LOCUS136</name>
</gene>
<dbReference type="SMART" id="SM00304">
    <property type="entry name" value="HAMP"/>
    <property type="match status" value="1"/>
</dbReference>
<evidence type="ECO:0000256" key="8">
    <source>
        <dbReference type="ARBA" id="ARBA00022777"/>
    </source>
</evidence>
<dbReference type="Pfam" id="PF00072">
    <property type="entry name" value="Response_reg"/>
    <property type="match status" value="1"/>
</dbReference>
<dbReference type="InterPro" id="IPR036097">
    <property type="entry name" value="HisK_dim/P_sf"/>
</dbReference>
<dbReference type="InterPro" id="IPR005467">
    <property type="entry name" value="His_kinase_dom"/>
</dbReference>
<dbReference type="SMART" id="SM00388">
    <property type="entry name" value="HisKA"/>
    <property type="match status" value="1"/>
</dbReference>
<evidence type="ECO:0000256" key="5">
    <source>
        <dbReference type="ARBA" id="ARBA00022553"/>
    </source>
</evidence>
<dbReference type="EC" id="2.7.13.3" evidence="3"/>
<keyword evidence="9" id="KW-0067">ATP-binding</keyword>
<keyword evidence="17" id="KW-1133">Transmembrane helix</keyword>
<feature type="domain" description="HAMP" evidence="21">
    <location>
        <begin position="659"/>
        <end position="711"/>
    </location>
</feature>
<evidence type="ECO:0000256" key="7">
    <source>
        <dbReference type="ARBA" id="ARBA00022741"/>
    </source>
</evidence>
<evidence type="ECO:0000256" key="14">
    <source>
        <dbReference type="PROSITE-ProRule" id="PRU01091"/>
    </source>
</evidence>
<dbReference type="PANTHER" id="PTHR44936">
    <property type="entry name" value="SENSOR PROTEIN CREC"/>
    <property type="match status" value="1"/>
</dbReference>
<dbReference type="SUPFAM" id="SSF52172">
    <property type="entry name" value="CheY-like"/>
    <property type="match status" value="1"/>
</dbReference>
<evidence type="ECO:0000256" key="10">
    <source>
        <dbReference type="ARBA" id="ARBA00023016"/>
    </source>
</evidence>
<dbReference type="GO" id="GO:0003677">
    <property type="term" value="F:DNA binding"/>
    <property type="evidence" value="ECO:0007669"/>
    <property type="project" value="UniProtKB-UniRule"/>
</dbReference>
<dbReference type="InterPro" id="IPR003660">
    <property type="entry name" value="HAMP_dom"/>
</dbReference>
<sequence>MATFDISPLFRSSTVGFDRALNQLNTVMNLDTPGFPAYDILRMDEDDFRISLAVPGFNEEDITVETREGAIWIKGNRDVDLNHNRYLYRGVDVQGFQRSFQLPEHVKVRGARLEAGMLHIDLYRELPDALRPRSAVAIFALIASHSVLAESDEAQAAQSTPQAQLSEDQLSQGSLAKRSDSELTALTAQWSQLSPEQRRRLLAEVRGRMVNNNQLRRPQGVIVQRRYGRVVRKSDGSVVLQTRVVQITPRNNPDQQAQSNTPRVTFGIGFEQRTRAPGRVAHEAPQSEATQPVVTAYLEQQGFQVACVESGEAMDRYLVEHEVDLLILDLMLPGEHGLSIAQRMKKHSDLPIIIVSAQGEDVDRIVGLEVGADDYLSKPFNPRELLARVRAVLRRSSSSGAGAEEVAATEFGVFALDTNAHRLTKNGDTVPLTSGEFDLLSILVAHPNKVLDRDRILDLLTGAERSPFDRSIDVRVTRLRSKIAMADSSGLRGPSSLLVRTTLILAVGALLIVVIATFALYLFVISPITEQSADDEAALLVLSAQTWVELPPEARPYFELEMAESHDLIISEAHQALPEVAGYSQYFELLKTELSLRIGEEVVLLEGDDLLWVDVPMGGFALQIGFSPERREIQPLYVAMVIVGLGAGIVFFTSLFIVRRIARPLVNVARQAESFRGATQIEPLPETGPRELVSLARNFNIMASEIGLLLTNRTTLLAGISHDLRTPLTRMRLALALLPDNVDPQLVSRFERNLESMDELISDALRFARGTGEVPQEIELLPFVQEILATFERNITADLRIPGEFRIKLPPSAFRRVLINLIANGFQHGGNVSVVATTNEIQVIDDGPGIPEEFREQVFQPFFRLDSSRSATTGGSGLGLAIVQQLCQAHQWHVGIDNGPHGGARVTLKFVSAA</sequence>
<dbReference type="Gene3D" id="3.30.565.10">
    <property type="entry name" value="Histidine kinase-like ATPase, C-terminal domain"/>
    <property type="match status" value="1"/>
</dbReference>
<feature type="domain" description="SHSP" evidence="18">
    <location>
        <begin position="29"/>
        <end position="139"/>
    </location>
</feature>
<evidence type="ECO:0000259" key="21">
    <source>
        <dbReference type="PROSITE" id="PS50885"/>
    </source>
</evidence>
<keyword evidence="10" id="KW-0346">Stress response</keyword>
<dbReference type="PROSITE" id="PS01031">
    <property type="entry name" value="SHSP"/>
    <property type="match status" value="1"/>
</dbReference>
<feature type="domain" description="Response regulatory" evidence="20">
    <location>
        <begin position="280"/>
        <end position="393"/>
    </location>
</feature>
<evidence type="ECO:0000256" key="9">
    <source>
        <dbReference type="ARBA" id="ARBA00022840"/>
    </source>
</evidence>
<dbReference type="InterPro" id="IPR004358">
    <property type="entry name" value="Sig_transdc_His_kin-like_C"/>
</dbReference>
<keyword evidence="5 12" id="KW-0597">Phosphoprotein</keyword>
<dbReference type="SUPFAM" id="SSF55874">
    <property type="entry name" value="ATPase domain of HSP90 chaperone/DNA topoisomerase II/histidine kinase"/>
    <property type="match status" value="1"/>
</dbReference>
<evidence type="ECO:0000256" key="4">
    <source>
        <dbReference type="ARBA" id="ARBA00022475"/>
    </source>
</evidence>
<dbReference type="Gene3D" id="2.60.40.790">
    <property type="match status" value="1"/>
</dbReference>
<dbReference type="PANTHER" id="PTHR44936:SF10">
    <property type="entry name" value="SENSOR PROTEIN RSTB"/>
    <property type="match status" value="1"/>
</dbReference>
<evidence type="ECO:0000313" key="24">
    <source>
        <dbReference type="Proteomes" id="UP000649617"/>
    </source>
</evidence>
<feature type="domain" description="Histidine kinase" evidence="19">
    <location>
        <begin position="719"/>
        <end position="914"/>
    </location>
</feature>
<dbReference type="PRINTS" id="PR00344">
    <property type="entry name" value="BCTRLSENSOR"/>
</dbReference>
<evidence type="ECO:0000256" key="16">
    <source>
        <dbReference type="SAM" id="MobiDB-lite"/>
    </source>
</evidence>
<keyword evidence="7" id="KW-0547">Nucleotide-binding</keyword>
<name>A0A812IPS3_SYMPI</name>
<keyword evidence="17" id="KW-0472">Membrane</keyword>
<dbReference type="CDD" id="cd00383">
    <property type="entry name" value="trans_reg_C"/>
    <property type="match status" value="1"/>
</dbReference>
<evidence type="ECO:0000256" key="12">
    <source>
        <dbReference type="PROSITE-ProRule" id="PRU00169"/>
    </source>
</evidence>
<comment type="catalytic activity">
    <reaction evidence="1">
        <text>ATP + protein L-histidine = ADP + protein N-phospho-L-histidine.</text>
        <dbReference type="EC" id="2.7.13.3"/>
    </reaction>
</comment>
<evidence type="ECO:0000256" key="13">
    <source>
        <dbReference type="PROSITE-ProRule" id="PRU00285"/>
    </source>
</evidence>
<evidence type="ECO:0000256" key="15">
    <source>
        <dbReference type="RuleBase" id="RU003616"/>
    </source>
</evidence>
<feature type="transmembrane region" description="Helical" evidence="17">
    <location>
        <begin position="636"/>
        <end position="658"/>
    </location>
</feature>
<comment type="caution">
    <text evidence="23">The sequence shown here is derived from an EMBL/GenBank/DDBJ whole genome shotgun (WGS) entry which is preliminary data.</text>
</comment>
<organism evidence="23 24">
    <name type="scientific">Symbiodinium pilosum</name>
    <name type="common">Dinoflagellate</name>
    <dbReference type="NCBI Taxonomy" id="2952"/>
    <lineage>
        <taxon>Eukaryota</taxon>
        <taxon>Sar</taxon>
        <taxon>Alveolata</taxon>
        <taxon>Dinophyceae</taxon>
        <taxon>Suessiales</taxon>
        <taxon>Symbiodiniaceae</taxon>
        <taxon>Symbiodinium</taxon>
    </lineage>
</organism>
<dbReference type="InterPro" id="IPR050980">
    <property type="entry name" value="2C_sensor_his_kinase"/>
</dbReference>
<evidence type="ECO:0000256" key="1">
    <source>
        <dbReference type="ARBA" id="ARBA00000085"/>
    </source>
</evidence>
<dbReference type="SMART" id="SM00387">
    <property type="entry name" value="HATPase_c"/>
    <property type="match status" value="1"/>
</dbReference>
<evidence type="ECO:0000256" key="2">
    <source>
        <dbReference type="ARBA" id="ARBA00004651"/>
    </source>
</evidence>
<dbReference type="SUPFAM" id="SSF47384">
    <property type="entry name" value="Homodimeric domain of signal transducing histidine kinase"/>
    <property type="match status" value="1"/>
</dbReference>
<dbReference type="InterPro" id="IPR002068">
    <property type="entry name" value="A-crystallin/Hsp20_dom"/>
</dbReference>
<dbReference type="Gene3D" id="1.10.287.130">
    <property type="match status" value="1"/>
</dbReference>
<feature type="DNA-binding region" description="OmpR/PhoB-type" evidence="14">
    <location>
        <begin position="406"/>
        <end position="508"/>
    </location>
</feature>
<feature type="modified residue" description="4-aspartylphosphate" evidence="12">
    <location>
        <position position="329"/>
    </location>
</feature>
<dbReference type="InterPro" id="IPR036890">
    <property type="entry name" value="HATPase_C_sf"/>
</dbReference>
<comment type="subcellular location">
    <subcellularLocation>
        <location evidence="2">Cell membrane</location>
        <topology evidence="2">Multi-pass membrane protein</topology>
    </subcellularLocation>
</comment>
<accession>A0A812IPS3</accession>
<dbReference type="GO" id="GO:0005524">
    <property type="term" value="F:ATP binding"/>
    <property type="evidence" value="ECO:0007669"/>
    <property type="project" value="UniProtKB-KW"/>
</dbReference>
<dbReference type="InterPro" id="IPR001867">
    <property type="entry name" value="OmpR/PhoB-type_DNA-bd"/>
</dbReference>
<dbReference type="InterPro" id="IPR003594">
    <property type="entry name" value="HATPase_dom"/>
</dbReference>
<protein>
    <recommendedName>
        <fullName evidence="3">histidine kinase</fullName>
        <ecNumber evidence="3">2.7.13.3</ecNumber>
    </recommendedName>
</protein>
<dbReference type="GO" id="GO:0000155">
    <property type="term" value="F:phosphorelay sensor kinase activity"/>
    <property type="evidence" value="ECO:0007669"/>
    <property type="project" value="InterPro"/>
</dbReference>
<dbReference type="CDD" id="cd00075">
    <property type="entry name" value="HATPase"/>
    <property type="match status" value="1"/>
</dbReference>
<dbReference type="PROSITE" id="PS50885">
    <property type="entry name" value="HAMP"/>
    <property type="match status" value="1"/>
</dbReference>
<dbReference type="Pfam" id="PF00486">
    <property type="entry name" value="Trans_reg_C"/>
    <property type="match status" value="1"/>
</dbReference>
<evidence type="ECO:0000256" key="3">
    <source>
        <dbReference type="ARBA" id="ARBA00012438"/>
    </source>
</evidence>